<evidence type="ECO:0000313" key="2">
    <source>
        <dbReference type="WBParaSite" id="RSKR_0000286000.1"/>
    </source>
</evidence>
<evidence type="ECO:0000313" key="1">
    <source>
        <dbReference type="Proteomes" id="UP000095286"/>
    </source>
</evidence>
<dbReference type="Proteomes" id="UP000095286">
    <property type="component" value="Unplaced"/>
</dbReference>
<reference evidence="2" key="1">
    <citation type="submission" date="2016-11" db="UniProtKB">
        <authorList>
            <consortium name="WormBaseParasite"/>
        </authorList>
    </citation>
    <scope>IDENTIFICATION</scope>
    <source>
        <strain evidence="2">KR3021</strain>
    </source>
</reference>
<sequence length="363" mass="42196">MSTNRTMTYINPDDDDLVKQRHSLAYKSFISEFSVLKDRSILYGRSQAKYFDDSCLNGDNHFNLNEGYETFIKKDSNEKLDILIKWILMQTPSRGLSVKKILHEADMVCWRGILTKIGCVPYLGDDVFRIAAVWYNNVIFLCELPTEVGLERQANASEYEIKASYWGHKFEQFVTMDDIDSMPNTKKPVDTNEEHCIVFKGTFQENKTSDLRKISIVYGAETDCILSSTGEYIELKTQYDTLNNSFWKFKAIKWYLQSYLVNIEKIAVGYRDKEGFVKKTGTTRTSEIGDSKSPAKFNRCVCLNYVHKVLAFVKKEFEIGTKDSFVILEKIKGRNYLEMVRWDDDTVKEDILNNAFREMFPKI</sequence>
<dbReference type="WBParaSite" id="RSKR_0000286000.1">
    <property type="protein sequence ID" value="RSKR_0000286000.1"/>
    <property type="gene ID" value="RSKR_0000286000"/>
</dbReference>
<organism evidence="1 2">
    <name type="scientific">Rhabditophanes sp. KR3021</name>
    <dbReference type="NCBI Taxonomy" id="114890"/>
    <lineage>
        <taxon>Eukaryota</taxon>
        <taxon>Metazoa</taxon>
        <taxon>Ecdysozoa</taxon>
        <taxon>Nematoda</taxon>
        <taxon>Chromadorea</taxon>
        <taxon>Rhabditida</taxon>
        <taxon>Tylenchina</taxon>
        <taxon>Panagrolaimomorpha</taxon>
        <taxon>Strongyloidoidea</taxon>
        <taxon>Alloionematidae</taxon>
        <taxon>Rhabditophanes</taxon>
    </lineage>
</organism>
<name>A0AC35TQL2_9BILA</name>
<accession>A0AC35TQL2</accession>
<proteinExistence type="predicted"/>
<protein>
    <submittedName>
        <fullName evidence="2">Decapping nuclease</fullName>
    </submittedName>
</protein>